<reference evidence="2 3" key="1">
    <citation type="journal article" date="2023" name="Commun. Biol.">
        <title>Genome analysis of Parmales, the sister group of diatoms, reveals the evolutionary specialization of diatoms from phago-mixotrophs to photoautotrophs.</title>
        <authorList>
            <person name="Ban H."/>
            <person name="Sato S."/>
            <person name="Yoshikawa S."/>
            <person name="Yamada K."/>
            <person name="Nakamura Y."/>
            <person name="Ichinomiya M."/>
            <person name="Sato N."/>
            <person name="Blanc-Mathieu R."/>
            <person name="Endo H."/>
            <person name="Kuwata A."/>
            <person name="Ogata H."/>
        </authorList>
    </citation>
    <scope>NUCLEOTIDE SEQUENCE [LARGE SCALE GENOMIC DNA]</scope>
</reference>
<dbReference type="PANTHER" id="PTHR11183">
    <property type="entry name" value="GLYCOGENIN SUBFAMILY MEMBER"/>
    <property type="match status" value="1"/>
</dbReference>
<evidence type="ECO:0000313" key="2">
    <source>
        <dbReference type="EMBL" id="GMI39651.1"/>
    </source>
</evidence>
<name>A0ABQ6N4V7_9STRA</name>
<sequence length="317" mass="34006">MCTIASLITSNDFLPGLQTMVHSLKSTMSAADLSATALVCLVTPAVTADVRAKIEQLGVACLNVSELGPPPSGDASVPQWKDTYTKLHVFDPSIYASPPSAVLYIDADCVVCRDPLPAALALSSDPSWPHLSAAPDVFPPDRFNAGVLLLRPAASTFERLISLIPVLRSYDGGDTGFLNAAFPDWHVGPASGRMKFNMNAQRTLHWLTFSKRPGYWENVVDPSQFDSRSPPSEGGRGGGGTGDVVILHCSSSPKPWESGAKRGDLEMVWWASYTAFLAAPPSAATSRDDEKAVMRRYKALRKEGLGAKEAMERAKTG</sequence>
<evidence type="ECO:0000256" key="1">
    <source>
        <dbReference type="SAM" id="MobiDB-lite"/>
    </source>
</evidence>
<protein>
    <recommendedName>
        <fullName evidence="4">Glycosyltransferase family 8 protein</fullName>
    </recommendedName>
</protein>
<gene>
    <name evidence="2" type="ORF">TeGR_g11877</name>
</gene>
<dbReference type="InterPro" id="IPR029044">
    <property type="entry name" value="Nucleotide-diphossugar_trans"/>
</dbReference>
<dbReference type="Proteomes" id="UP001165060">
    <property type="component" value="Unassembled WGS sequence"/>
</dbReference>
<dbReference type="Gene3D" id="3.90.550.10">
    <property type="entry name" value="Spore Coat Polysaccharide Biosynthesis Protein SpsA, Chain A"/>
    <property type="match status" value="1"/>
</dbReference>
<evidence type="ECO:0008006" key="4">
    <source>
        <dbReference type="Google" id="ProtNLM"/>
    </source>
</evidence>
<evidence type="ECO:0000313" key="3">
    <source>
        <dbReference type="Proteomes" id="UP001165060"/>
    </source>
</evidence>
<keyword evidence="3" id="KW-1185">Reference proteome</keyword>
<accession>A0ABQ6N4V7</accession>
<proteinExistence type="predicted"/>
<dbReference type="InterPro" id="IPR050587">
    <property type="entry name" value="GNT1/Glycosyltrans_8"/>
</dbReference>
<dbReference type="SUPFAM" id="SSF53448">
    <property type="entry name" value="Nucleotide-diphospho-sugar transferases"/>
    <property type="match status" value="1"/>
</dbReference>
<organism evidence="2 3">
    <name type="scientific">Tetraparma gracilis</name>
    <dbReference type="NCBI Taxonomy" id="2962635"/>
    <lineage>
        <taxon>Eukaryota</taxon>
        <taxon>Sar</taxon>
        <taxon>Stramenopiles</taxon>
        <taxon>Ochrophyta</taxon>
        <taxon>Bolidophyceae</taxon>
        <taxon>Parmales</taxon>
        <taxon>Triparmaceae</taxon>
        <taxon>Tetraparma</taxon>
    </lineage>
</organism>
<dbReference type="EMBL" id="BRYB01003619">
    <property type="protein sequence ID" value="GMI39651.1"/>
    <property type="molecule type" value="Genomic_DNA"/>
</dbReference>
<feature type="region of interest" description="Disordered" evidence="1">
    <location>
        <begin position="221"/>
        <end position="243"/>
    </location>
</feature>
<comment type="caution">
    <text evidence="2">The sequence shown here is derived from an EMBL/GenBank/DDBJ whole genome shotgun (WGS) entry which is preliminary data.</text>
</comment>